<evidence type="ECO:0000256" key="3">
    <source>
        <dbReference type="ARBA" id="ARBA00004071"/>
    </source>
</evidence>
<comment type="subunit">
    <text evidence="6 13">Homotetramer.</text>
</comment>
<feature type="domain" description="Glycoside hydrolase family 29 N-terminal" evidence="15">
    <location>
        <begin position="28"/>
        <end position="361"/>
    </location>
</feature>
<dbReference type="InterPro" id="IPR013780">
    <property type="entry name" value="Glyco_hydro_b"/>
</dbReference>
<dbReference type="SMART" id="SM00812">
    <property type="entry name" value="Alpha_L_fucos"/>
    <property type="match status" value="1"/>
</dbReference>
<feature type="chain" id="PRO_5034417389" description="Alpha-L-fucosidase" evidence="13">
    <location>
        <begin position="26"/>
        <end position="460"/>
    </location>
</feature>
<evidence type="ECO:0000313" key="17">
    <source>
        <dbReference type="Ensembl" id="ENSVKKP00000016832.1"/>
    </source>
</evidence>
<dbReference type="Gene3D" id="2.60.40.1180">
    <property type="entry name" value="Golgi alpha-mannosidase II"/>
    <property type="match status" value="1"/>
</dbReference>
<dbReference type="GO" id="GO:0005764">
    <property type="term" value="C:lysosome"/>
    <property type="evidence" value="ECO:0007669"/>
    <property type="project" value="UniProtKB-SubCell"/>
</dbReference>
<dbReference type="AlphaFoldDB" id="A0A8D2L4Z2"/>
<dbReference type="OrthoDB" id="6039950at2759"/>
<evidence type="ECO:0000256" key="12">
    <source>
        <dbReference type="ARBA" id="ARBA00023295"/>
    </source>
</evidence>
<dbReference type="GO" id="GO:0016139">
    <property type="term" value="P:glycoside catabolic process"/>
    <property type="evidence" value="ECO:0007669"/>
    <property type="project" value="TreeGrafter"/>
</dbReference>
<dbReference type="FunFam" id="3.20.20.80:FF:000027">
    <property type="entry name" value="Alpha-L-fucosidase"/>
    <property type="match status" value="1"/>
</dbReference>
<evidence type="ECO:0000256" key="4">
    <source>
        <dbReference type="ARBA" id="ARBA00004371"/>
    </source>
</evidence>
<protein>
    <recommendedName>
        <fullName evidence="13">Alpha-L-fucosidase</fullName>
        <ecNumber evidence="13">3.2.1.51</ecNumber>
    </recommendedName>
</protein>
<dbReference type="Proteomes" id="UP000694545">
    <property type="component" value="Unplaced"/>
</dbReference>
<dbReference type="InterPro" id="IPR016286">
    <property type="entry name" value="FUC_metazoa-typ"/>
</dbReference>
<comment type="subcellular location">
    <subcellularLocation>
        <location evidence="4">Lysosome</location>
    </subcellularLocation>
</comment>
<dbReference type="GO" id="GO:0006629">
    <property type="term" value="P:lipid metabolic process"/>
    <property type="evidence" value="ECO:0007669"/>
    <property type="project" value="UniProtKB-KW"/>
</dbReference>
<keyword evidence="8 13" id="KW-0378">Hydrolase</keyword>
<reference evidence="17" key="1">
    <citation type="submission" date="2025-08" db="UniProtKB">
        <authorList>
            <consortium name="Ensembl"/>
        </authorList>
    </citation>
    <scope>IDENTIFICATION</scope>
</reference>
<name>A0A8D2L4Z2_VARKO</name>
<evidence type="ECO:0000256" key="11">
    <source>
        <dbReference type="ARBA" id="ARBA00023228"/>
    </source>
</evidence>
<dbReference type="InterPro" id="IPR031919">
    <property type="entry name" value="Fucosidase_C"/>
</dbReference>
<dbReference type="CTD" id="2517"/>
<dbReference type="KEGG" id="vko:123020794"/>
<feature type="signal peptide" evidence="13">
    <location>
        <begin position="1"/>
        <end position="25"/>
    </location>
</feature>
<evidence type="ECO:0000256" key="10">
    <source>
        <dbReference type="ARBA" id="ARBA00023180"/>
    </source>
</evidence>
<evidence type="ECO:0000259" key="16">
    <source>
        <dbReference type="Pfam" id="PF16757"/>
    </source>
</evidence>
<dbReference type="GO" id="GO:0006004">
    <property type="term" value="P:fucose metabolic process"/>
    <property type="evidence" value="ECO:0007669"/>
    <property type="project" value="InterPro"/>
</dbReference>
<comment type="catalytic activity">
    <reaction evidence="2">
        <text>a neolactoside IV(2)-alpha-Fuc-nLc4Cer(d18:0) + H2O = a neolactoside nLc4Cer(d18:0) + L-fucose</text>
        <dbReference type="Rhea" id="RHEA:49308"/>
        <dbReference type="ChEBI" id="CHEBI:2181"/>
        <dbReference type="ChEBI" id="CHEBI:15377"/>
        <dbReference type="ChEBI" id="CHEBI:91119"/>
        <dbReference type="ChEBI" id="CHEBI:91121"/>
    </reaction>
    <physiologicalReaction direction="left-to-right" evidence="2">
        <dbReference type="Rhea" id="RHEA:49309"/>
    </physiologicalReaction>
</comment>
<dbReference type="RefSeq" id="XP_044280905.1">
    <property type="nucleotide sequence ID" value="XM_044424970.1"/>
</dbReference>
<comment type="similarity">
    <text evidence="5 13">Belongs to the glycosyl hydrolase 29 family.</text>
</comment>
<evidence type="ECO:0000256" key="2">
    <source>
        <dbReference type="ARBA" id="ARBA00000419"/>
    </source>
</evidence>
<evidence type="ECO:0000313" key="18">
    <source>
        <dbReference type="Proteomes" id="UP000694545"/>
    </source>
</evidence>
<dbReference type="PRINTS" id="PR00741">
    <property type="entry name" value="GLHYDRLASE29"/>
</dbReference>
<dbReference type="GO" id="GO:0004560">
    <property type="term" value="F:alpha-L-fucosidase activity"/>
    <property type="evidence" value="ECO:0007669"/>
    <property type="project" value="UniProtKB-UniRule"/>
</dbReference>
<dbReference type="Gene3D" id="3.20.20.80">
    <property type="entry name" value="Glycosidases"/>
    <property type="match status" value="1"/>
</dbReference>
<evidence type="ECO:0000256" key="13">
    <source>
        <dbReference type="PIRNR" id="PIRNR001092"/>
    </source>
</evidence>
<evidence type="ECO:0000256" key="6">
    <source>
        <dbReference type="ARBA" id="ARBA00011881"/>
    </source>
</evidence>
<dbReference type="PANTHER" id="PTHR10030">
    <property type="entry name" value="ALPHA-L-FUCOSIDASE"/>
    <property type="match status" value="1"/>
</dbReference>
<keyword evidence="7 13" id="KW-0732">Signal</keyword>
<keyword evidence="18" id="KW-1185">Reference proteome</keyword>
<accession>A0A8D2L4Z2</accession>
<gene>
    <name evidence="17" type="primary">FUCA1</name>
</gene>
<evidence type="ECO:0000256" key="9">
    <source>
        <dbReference type="ARBA" id="ARBA00023098"/>
    </source>
</evidence>
<dbReference type="SUPFAM" id="SSF51445">
    <property type="entry name" value="(Trans)glycosidases"/>
    <property type="match status" value="1"/>
</dbReference>
<dbReference type="InterPro" id="IPR017853">
    <property type="entry name" value="GH"/>
</dbReference>
<keyword evidence="11" id="KW-0458">Lysosome</keyword>
<sequence length="460" mass="52477">MVGPALGRALCLALLLCGAPAGGTSAPPRRYTPDWASLDSRPLPCWFDAAKVGVFVHWGVFAVPAWGSEWFWWNWQGERLPDYEQFVRSHFPPGTSYADFAARFTARDFQPEQWARLFQEAGARYVVFTTKHHEGFTNWGSPVSWNWNSVDTGPHRDLVAELGDALRKRNIYYGLYHSLFEWFNPLYLLDKKNSFKSQFFVSEKSLPELYELVLRYKPDIIWSDGGWEAPDTYWNSTSFLAWLYNDSPVKDTVVVNDRWGSNCSCHHGGYYNCQDKYKPGVLPTHKWEMCSSIDKNSWGYRRNMQVQELLDEASIIRELVQTVSYGGNYLLNVGPTKEGIIVPIFQERLLALGKWLSINGEAIYESKPWRVQKENGTEGTWYTSKGAIIYAIFLTWPEGSMLTLSSPILSGSVQVTMLGISEPLKWQPLPDKGLKITLPFTTPSVLPLQHGWTLKLDGVE</sequence>
<reference evidence="17" key="2">
    <citation type="submission" date="2025-09" db="UniProtKB">
        <authorList>
            <consortium name="Ensembl"/>
        </authorList>
    </citation>
    <scope>IDENTIFICATION</scope>
</reference>
<proteinExistence type="inferred from homology"/>
<organism evidence="17 18">
    <name type="scientific">Varanus komodoensis</name>
    <name type="common">Komodo dragon</name>
    <dbReference type="NCBI Taxonomy" id="61221"/>
    <lineage>
        <taxon>Eukaryota</taxon>
        <taxon>Metazoa</taxon>
        <taxon>Chordata</taxon>
        <taxon>Craniata</taxon>
        <taxon>Vertebrata</taxon>
        <taxon>Euteleostomi</taxon>
        <taxon>Lepidosauria</taxon>
        <taxon>Squamata</taxon>
        <taxon>Bifurcata</taxon>
        <taxon>Unidentata</taxon>
        <taxon>Episquamata</taxon>
        <taxon>Toxicofera</taxon>
        <taxon>Anguimorpha</taxon>
        <taxon>Paleoanguimorpha</taxon>
        <taxon>Varanoidea</taxon>
        <taxon>Varanidae</taxon>
        <taxon>Varanus</taxon>
    </lineage>
</organism>
<dbReference type="PANTHER" id="PTHR10030:SF2">
    <property type="entry name" value="TISSUE ALPHA-L-FUCOSIDASE"/>
    <property type="match status" value="1"/>
</dbReference>
<dbReference type="GeneID" id="123020794"/>
<keyword evidence="10" id="KW-0325">Glycoprotein</keyword>
<evidence type="ECO:0000256" key="5">
    <source>
        <dbReference type="ARBA" id="ARBA00007951"/>
    </source>
</evidence>
<dbReference type="Ensembl" id="ENSVKKT00000017252.1">
    <property type="protein sequence ID" value="ENSVKKP00000016832.1"/>
    <property type="gene ID" value="ENSVKKG00000011506.1"/>
</dbReference>
<feature type="domain" description="Alpha-L-fucosidase C-terminal" evidence="16">
    <location>
        <begin position="372"/>
        <end position="456"/>
    </location>
</feature>
<keyword evidence="12 13" id="KW-0326">Glycosidase</keyword>
<dbReference type="FunFam" id="2.60.40.1180:FF:000013">
    <property type="entry name" value="Alpha-L-fucosidase"/>
    <property type="match status" value="1"/>
</dbReference>
<evidence type="ECO:0000256" key="8">
    <source>
        <dbReference type="ARBA" id="ARBA00022801"/>
    </source>
</evidence>
<comment type="catalytic activity">
    <reaction evidence="1">
        <text>a neolactoside IV(2)-alpha-Fuc-nLc4Cer(d18:1(4E)) + H2O = a neolactoside nLc4Cer(d18:1(4E)) + L-fucose</text>
        <dbReference type="Rhea" id="RHEA:48224"/>
        <dbReference type="ChEBI" id="CHEBI:2181"/>
        <dbReference type="ChEBI" id="CHEBI:15377"/>
        <dbReference type="ChEBI" id="CHEBI:17006"/>
        <dbReference type="ChEBI" id="CHEBI:28691"/>
    </reaction>
    <physiologicalReaction direction="left-to-right" evidence="1">
        <dbReference type="Rhea" id="RHEA:48225"/>
    </physiologicalReaction>
</comment>
<comment type="function">
    <text evidence="3 13">Alpha-L-fucosidase is responsible for hydrolyzing the alpha-1,6-linked fucose joined to the reducing-end N-acetylglucosamine of the carbohydrate moieties of glycoproteins.</text>
</comment>
<evidence type="ECO:0000256" key="1">
    <source>
        <dbReference type="ARBA" id="ARBA00000321"/>
    </source>
</evidence>
<comment type="catalytic activity">
    <reaction evidence="13">
        <text>an alpha-L-fucoside + H2O = L-fucose + an alcohol</text>
        <dbReference type="Rhea" id="RHEA:12288"/>
        <dbReference type="ChEBI" id="CHEBI:2181"/>
        <dbReference type="ChEBI" id="CHEBI:15377"/>
        <dbReference type="ChEBI" id="CHEBI:28349"/>
        <dbReference type="ChEBI" id="CHEBI:30879"/>
        <dbReference type="EC" id="3.2.1.51"/>
    </reaction>
</comment>
<dbReference type="EC" id="3.2.1.51" evidence="13"/>
<dbReference type="InterPro" id="IPR018526">
    <property type="entry name" value="Glyco_hydro_29_CS"/>
</dbReference>
<keyword evidence="9" id="KW-0443">Lipid metabolism</keyword>
<evidence type="ECO:0000259" key="15">
    <source>
        <dbReference type="Pfam" id="PF01120"/>
    </source>
</evidence>
<dbReference type="InterPro" id="IPR057739">
    <property type="entry name" value="Glyco_hydro_29_N"/>
</dbReference>
<evidence type="ECO:0000256" key="7">
    <source>
        <dbReference type="ARBA" id="ARBA00022729"/>
    </source>
</evidence>
<dbReference type="Pfam" id="PF16757">
    <property type="entry name" value="Fucosidase_C"/>
    <property type="match status" value="1"/>
</dbReference>
<feature type="site" description="May be important for catalysis" evidence="14">
    <location>
        <position position="290"/>
    </location>
</feature>
<dbReference type="PROSITE" id="PS00385">
    <property type="entry name" value="ALPHA_L_FUCOSIDASE"/>
    <property type="match status" value="1"/>
</dbReference>
<dbReference type="PIRSF" id="PIRSF001092">
    <property type="entry name" value="Alpha-L-fucosidase"/>
    <property type="match status" value="1"/>
</dbReference>
<dbReference type="OMA" id="LPEHKWE"/>
<dbReference type="InterPro" id="IPR000933">
    <property type="entry name" value="Glyco_hydro_29"/>
</dbReference>
<dbReference type="Pfam" id="PF01120">
    <property type="entry name" value="Alpha_L_fucos"/>
    <property type="match status" value="1"/>
</dbReference>
<evidence type="ECO:0000256" key="14">
    <source>
        <dbReference type="PIRSR" id="PIRSR001092-1"/>
    </source>
</evidence>